<comment type="similarity">
    <text evidence="7">Belongs to the binding-protein-dependent transport system permease family.</text>
</comment>
<feature type="domain" description="ABC transmembrane type-1" evidence="8">
    <location>
        <begin position="99"/>
        <end position="311"/>
    </location>
</feature>
<evidence type="ECO:0000256" key="7">
    <source>
        <dbReference type="RuleBase" id="RU363032"/>
    </source>
</evidence>
<comment type="subcellular location">
    <subcellularLocation>
        <location evidence="1 7">Cell membrane</location>
        <topology evidence="1 7">Multi-pass membrane protein</topology>
    </subcellularLocation>
</comment>
<keyword evidence="2 7" id="KW-0813">Transport</keyword>
<dbReference type="RefSeq" id="WP_136775882.1">
    <property type="nucleotide sequence ID" value="NZ_SUPK01000001.1"/>
</dbReference>
<keyword evidence="4 7" id="KW-0812">Transmembrane</keyword>
<protein>
    <submittedName>
        <fullName evidence="9">ABC transporter permease</fullName>
    </submittedName>
</protein>
<dbReference type="GO" id="GO:0005886">
    <property type="term" value="C:plasma membrane"/>
    <property type="evidence" value="ECO:0007669"/>
    <property type="project" value="UniProtKB-SubCell"/>
</dbReference>
<dbReference type="PANTHER" id="PTHR43163:SF6">
    <property type="entry name" value="DIPEPTIDE TRANSPORT SYSTEM PERMEASE PROTEIN DPPB-RELATED"/>
    <property type="match status" value="1"/>
</dbReference>
<feature type="transmembrane region" description="Helical" evidence="7">
    <location>
        <begin position="184"/>
        <end position="203"/>
    </location>
</feature>
<comment type="caution">
    <text evidence="9">The sequence shown here is derived from an EMBL/GenBank/DDBJ whole genome shotgun (WGS) entry which is preliminary data.</text>
</comment>
<evidence type="ECO:0000256" key="3">
    <source>
        <dbReference type="ARBA" id="ARBA00022475"/>
    </source>
</evidence>
<dbReference type="Pfam" id="PF19300">
    <property type="entry name" value="BPD_transp_1_N"/>
    <property type="match status" value="1"/>
</dbReference>
<evidence type="ECO:0000313" key="9">
    <source>
        <dbReference type="EMBL" id="TJY44162.1"/>
    </source>
</evidence>
<evidence type="ECO:0000313" key="10">
    <source>
        <dbReference type="Proteomes" id="UP000309673"/>
    </source>
</evidence>
<reference evidence="9 10" key="1">
    <citation type="submission" date="2019-04" db="EMBL/GenBank/DDBJ databases">
        <title>Cohnella sp. nov., isolated from soil.</title>
        <authorList>
            <person name="Kim W."/>
        </authorList>
    </citation>
    <scope>NUCLEOTIDE SEQUENCE [LARGE SCALE GENOMIC DNA]</scope>
    <source>
        <strain evidence="9 10">CAU 1483</strain>
    </source>
</reference>
<evidence type="ECO:0000256" key="5">
    <source>
        <dbReference type="ARBA" id="ARBA00022989"/>
    </source>
</evidence>
<dbReference type="OrthoDB" id="24153at2"/>
<keyword evidence="5 7" id="KW-1133">Transmembrane helix</keyword>
<dbReference type="AlphaFoldDB" id="A0A4U0FKR8"/>
<dbReference type="Proteomes" id="UP000309673">
    <property type="component" value="Unassembled WGS sequence"/>
</dbReference>
<dbReference type="CDD" id="cd06261">
    <property type="entry name" value="TM_PBP2"/>
    <property type="match status" value="1"/>
</dbReference>
<dbReference type="GO" id="GO:0055085">
    <property type="term" value="P:transmembrane transport"/>
    <property type="evidence" value="ECO:0007669"/>
    <property type="project" value="InterPro"/>
</dbReference>
<dbReference type="Pfam" id="PF00528">
    <property type="entry name" value="BPD_transp_1"/>
    <property type="match status" value="1"/>
</dbReference>
<evidence type="ECO:0000256" key="4">
    <source>
        <dbReference type="ARBA" id="ARBA00022692"/>
    </source>
</evidence>
<evidence type="ECO:0000256" key="1">
    <source>
        <dbReference type="ARBA" id="ARBA00004651"/>
    </source>
</evidence>
<dbReference type="EMBL" id="SUPK01000001">
    <property type="protein sequence ID" value="TJY44162.1"/>
    <property type="molecule type" value="Genomic_DNA"/>
</dbReference>
<organism evidence="9 10">
    <name type="scientific">Cohnella pontilimi</name>
    <dbReference type="NCBI Taxonomy" id="2564100"/>
    <lineage>
        <taxon>Bacteria</taxon>
        <taxon>Bacillati</taxon>
        <taxon>Bacillota</taxon>
        <taxon>Bacilli</taxon>
        <taxon>Bacillales</taxon>
        <taxon>Paenibacillaceae</taxon>
        <taxon>Cohnella</taxon>
    </lineage>
</organism>
<evidence type="ECO:0000256" key="6">
    <source>
        <dbReference type="ARBA" id="ARBA00023136"/>
    </source>
</evidence>
<feature type="transmembrane region" description="Helical" evidence="7">
    <location>
        <begin position="103"/>
        <end position="126"/>
    </location>
</feature>
<feature type="transmembrane region" description="Helical" evidence="7">
    <location>
        <begin position="138"/>
        <end position="164"/>
    </location>
</feature>
<accession>A0A4U0FKR8</accession>
<dbReference type="InterPro" id="IPR045621">
    <property type="entry name" value="BPD_transp_1_N"/>
</dbReference>
<feature type="transmembrane region" description="Helical" evidence="7">
    <location>
        <begin position="242"/>
        <end position="268"/>
    </location>
</feature>
<keyword evidence="3" id="KW-1003">Cell membrane</keyword>
<feature type="transmembrane region" description="Helical" evidence="7">
    <location>
        <begin position="288"/>
        <end position="314"/>
    </location>
</feature>
<keyword evidence="10" id="KW-1185">Reference proteome</keyword>
<evidence type="ECO:0000256" key="2">
    <source>
        <dbReference type="ARBA" id="ARBA00022448"/>
    </source>
</evidence>
<dbReference type="InterPro" id="IPR035906">
    <property type="entry name" value="MetI-like_sf"/>
</dbReference>
<feature type="transmembrane region" description="Helical" evidence="7">
    <location>
        <begin position="12"/>
        <end position="30"/>
    </location>
</feature>
<gene>
    <name evidence="9" type="ORF">E5161_01850</name>
</gene>
<dbReference type="Gene3D" id="1.10.3720.10">
    <property type="entry name" value="MetI-like"/>
    <property type="match status" value="1"/>
</dbReference>
<proteinExistence type="inferred from homology"/>
<dbReference type="PANTHER" id="PTHR43163">
    <property type="entry name" value="DIPEPTIDE TRANSPORT SYSTEM PERMEASE PROTEIN DPPB-RELATED"/>
    <property type="match status" value="1"/>
</dbReference>
<name>A0A4U0FKR8_9BACL</name>
<sequence>MFPYILRRIVQMIPLLFIISIVSFLLMTMAPGDPTAMFVNPESSKGAEQDLSAIRDKLGVDKPIYVQYAKWIKMIVLDGDFGYSFQDGRPVLEKIVERIPATLLLMGTAIFISFLIAIPIGIYSAVRQYSPLDNTFTFLSFLGISIPSFFFAIMMMLVFSLKLGWFPASNMRGDGGNLPTALDILYHLILPASVLAFGLVAQYSRFMRSSMLEVIHQDYIRTARAKGVTEGKVVFKHAFRNALLPIITLIGLQLPHLFGGALIIEQIFAWPGMGRLAIGSIFIRDYQVIMGVTMVTAVLVVIGNLLADILYAVVDPRIQYGKT</sequence>
<dbReference type="PROSITE" id="PS50928">
    <property type="entry name" value="ABC_TM1"/>
    <property type="match status" value="1"/>
</dbReference>
<dbReference type="InterPro" id="IPR000515">
    <property type="entry name" value="MetI-like"/>
</dbReference>
<keyword evidence="6 7" id="KW-0472">Membrane</keyword>
<evidence type="ECO:0000259" key="8">
    <source>
        <dbReference type="PROSITE" id="PS50928"/>
    </source>
</evidence>
<dbReference type="SUPFAM" id="SSF161098">
    <property type="entry name" value="MetI-like"/>
    <property type="match status" value="1"/>
</dbReference>